<dbReference type="OrthoDB" id="9809066at2"/>
<evidence type="ECO:0000313" key="3">
    <source>
        <dbReference type="Proteomes" id="UP000286482"/>
    </source>
</evidence>
<dbReference type="EMBL" id="RAQO01000005">
    <property type="protein sequence ID" value="RKF18704.1"/>
    <property type="molecule type" value="Genomic_DNA"/>
</dbReference>
<organism evidence="2 3">
    <name type="scientific">Alginatibacterium sediminis</name>
    <dbReference type="NCBI Taxonomy" id="2164068"/>
    <lineage>
        <taxon>Bacteria</taxon>
        <taxon>Pseudomonadati</taxon>
        <taxon>Pseudomonadota</taxon>
        <taxon>Gammaproteobacteria</taxon>
        <taxon>Alteromonadales</taxon>
        <taxon>Alteromonadaceae</taxon>
        <taxon>Alginatibacterium</taxon>
    </lineage>
</organism>
<evidence type="ECO:0000313" key="2">
    <source>
        <dbReference type="EMBL" id="RKF18704.1"/>
    </source>
</evidence>
<protein>
    <submittedName>
        <fullName evidence="2">Neuromedin U</fullName>
    </submittedName>
</protein>
<accession>A0A420EDH7</accession>
<name>A0A420EDH7_9ALTE</name>
<proteinExistence type="predicted"/>
<gene>
    <name evidence="2" type="ORF">DBZ36_09905</name>
</gene>
<sequence>MIKSIGIASLSILSLHASNVVASDDLRSAVQNPISSLVSLPFKFTVDNGAENGDANFLNIQPVYPITYGDWNYVNRLIVPIADAPGNTPGLPGIPNSEPGPRASGLSDINYSLFLSPVEYGSVIWGVGPSITGPTASKDTLGAGKWSAGPTAVALAPQKWGSMGMLGRHLWSFAGDNDRQNVNQTLVEPFLNYNLSDGWFLLTDMVITANWQASSGDQWTVPVGGGVGRVFTIGEQPVNMRLEGYYNTVRPTGAPKWSSSFTVQLLFPK</sequence>
<feature type="signal peptide" evidence="1">
    <location>
        <begin position="1"/>
        <end position="22"/>
    </location>
</feature>
<dbReference type="RefSeq" id="WP_120354783.1">
    <property type="nucleotide sequence ID" value="NZ_RAQO01000005.1"/>
</dbReference>
<dbReference type="AlphaFoldDB" id="A0A420EDH7"/>
<reference evidence="2 3" key="1">
    <citation type="submission" date="2018-09" db="EMBL/GenBank/DDBJ databases">
        <authorList>
            <person name="Wang Z."/>
        </authorList>
    </citation>
    <scope>NUCLEOTIDE SEQUENCE [LARGE SCALE GENOMIC DNA]</scope>
    <source>
        <strain evidence="2 3">ALS 81</strain>
    </source>
</reference>
<comment type="caution">
    <text evidence="2">The sequence shown here is derived from an EMBL/GenBank/DDBJ whole genome shotgun (WGS) entry which is preliminary data.</text>
</comment>
<dbReference type="Proteomes" id="UP000286482">
    <property type="component" value="Unassembled WGS sequence"/>
</dbReference>
<evidence type="ECO:0000256" key="1">
    <source>
        <dbReference type="SAM" id="SignalP"/>
    </source>
</evidence>
<keyword evidence="3" id="KW-1185">Reference proteome</keyword>
<keyword evidence="1" id="KW-0732">Signal</keyword>
<feature type="chain" id="PRO_5019083113" evidence="1">
    <location>
        <begin position="23"/>
        <end position="269"/>
    </location>
</feature>